<dbReference type="Proteomes" id="UP000681722">
    <property type="component" value="Unassembled WGS sequence"/>
</dbReference>
<dbReference type="InterPro" id="IPR040341">
    <property type="entry name" value="GPATCH3"/>
</dbReference>
<dbReference type="Proteomes" id="UP000663829">
    <property type="component" value="Unassembled WGS sequence"/>
</dbReference>
<proteinExistence type="predicted"/>
<dbReference type="OrthoDB" id="5842926at2759"/>
<dbReference type="EMBL" id="CAJOBC010002778">
    <property type="protein sequence ID" value="CAF3750896.1"/>
    <property type="molecule type" value="Genomic_DNA"/>
</dbReference>
<dbReference type="InterPro" id="IPR000467">
    <property type="entry name" value="G_patch_dom"/>
</dbReference>
<comment type="caution">
    <text evidence="4">The sequence shown here is derived from an EMBL/GenBank/DDBJ whole genome shotgun (WGS) entry which is preliminary data.</text>
</comment>
<feature type="region of interest" description="Disordered" evidence="1">
    <location>
        <begin position="399"/>
        <end position="422"/>
    </location>
</feature>
<name>A0A814EX95_9BILA</name>
<dbReference type="EMBL" id="CAJNOK010000785">
    <property type="protein sequence ID" value="CAF0775266.1"/>
    <property type="molecule type" value="Genomic_DNA"/>
</dbReference>
<organism evidence="4 7">
    <name type="scientific">Didymodactylos carnosus</name>
    <dbReference type="NCBI Taxonomy" id="1234261"/>
    <lineage>
        <taxon>Eukaryota</taxon>
        <taxon>Metazoa</taxon>
        <taxon>Spiralia</taxon>
        <taxon>Gnathifera</taxon>
        <taxon>Rotifera</taxon>
        <taxon>Eurotatoria</taxon>
        <taxon>Bdelloidea</taxon>
        <taxon>Philodinida</taxon>
        <taxon>Philodinidae</taxon>
        <taxon>Didymodactylos</taxon>
    </lineage>
</organism>
<dbReference type="Proteomes" id="UP000682733">
    <property type="component" value="Unassembled WGS sequence"/>
</dbReference>
<dbReference type="EMBL" id="CAJOBA010000785">
    <property type="protein sequence ID" value="CAF3556410.1"/>
    <property type="molecule type" value="Genomic_DNA"/>
</dbReference>
<evidence type="ECO:0000259" key="2">
    <source>
        <dbReference type="PROSITE" id="PS50174"/>
    </source>
</evidence>
<dbReference type="GO" id="GO:0039536">
    <property type="term" value="P:negative regulation of RIG-I signaling pathway"/>
    <property type="evidence" value="ECO:0007669"/>
    <property type="project" value="InterPro"/>
</dbReference>
<evidence type="ECO:0000313" key="4">
    <source>
        <dbReference type="EMBL" id="CAF0978081.1"/>
    </source>
</evidence>
<evidence type="ECO:0000313" key="5">
    <source>
        <dbReference type="EMBL" id="CAF3556410.1"/>
    </source>
</evidence>
<protein>
    <recommendedName>
        <fullName evidence="2">G-patch domain-containing protein</fullName>
    </recommendedName>
</protein>
<dbReference type="GO" id="GO:0003676">
    <property type="term" value="F:nucleic acid binding"/>
    <property type="evidence" value="ECO:0007669"/>
    <property type="project" value="InterPro"/>
</dbReference>
<accession>A0A814EX95</accession>
<dbReference type="Proteomes" id="UP000677228">
    <property type="component" value="Unassembled WGS sequence"/>
</dbReference>
<reference evidence="4" key="1">
    <citation type="submission" date="2021-02" db="EMBL/GenBank/DDBJ databases">
        <authorList>
            <person name="Nowell W R."/>
        </authorList>
    </citation>
    <scope>NUCLEOTIDE SEQUENCE</scope>
</reference>
<dbReference type="PROSITE" id="PS50174">
    <property type="entry name" value="G_PATCH"/>
    <property type="match status" value="1"/>
</dbReference>
<feature type="region of interest" description="Disordered" evidence="1">
    <location>
        <begin position="223"/>
        <end position="260"/>
    </location>
</feature>
<evidence type="ECO:0000313" key="6">
    <source>
        <dbReference type="EMBL" id="CAF3750896.1"/>
    </source>
</evidence>
<keyword evidence="7" id="KW-1185">Reference proteome</keyword>
<dbReference type="EMBL" id="CAJNOQ010002778">
    <property type="protein sequence ID" value="CAF0978081.1"/>
    <property type="molecule type" value="Genomic_DNA"/>
</dbReference>
<dbReference type="GO" id="GO:0032480">
    <property type="term" value="P:negative regulation of type I interferon production"/>
    <property type="evidence" value="ECO:0007669"/>
    <property type="project" value="InterPro"/>
</dbReference>
<evidence type="ECO:0000313" key="7">
    <source>
        <dbReference type="Proteomes" id="UP000663829"/>
    </source>
</evidence>
<dbReference type="Pfam" id="PF01585">
    <property type="entry name" value="G-patch"/>
    <property type="match status" value="1"/>
</dbReference>
<sequence>MPAMISLDESIEPYTTVLISSIPKNFRSCDLRNFFSLFVETNSFKCFHYRHRPMPNENNQCSLYTMCFVQIYNKKLNEFIRLYHRKHWLNSKGNYLSSTCLISNVKTEEVSSISTNLIELKPPKHVYPKGNVGTPTMYFLDEINNCRLPATIIKKLGLVFPKCRGKKKYSMVGYDYGNFEDDDYYNEEEYQKVDDLYLKTGQGHDILSESDKSTLDTLNSLVDQNRSKKEDANDKNIEMEEEQISATDKTLDDEEDGQEEWDRHETLHDDVTKQDRTSPYFFDHEIELQWEKGGSGLVFYTDEVFWKEHEGKDFDADTADDWDIDTRIYYESAGSADRDGNELYDIRREEYLREGHLINETDPEHRRPGSVIRIGAFEKYTKGVGRRVMEKQGWKDGEGLGSTIKGIPDALTSEGGKKSRDKTGLGYYGEKVERGVNAKKRRVNMDDQVRITTIYDDPNETDPKESINRRWNSTFLKHRTNRKKNVFAKQNF</sequence>
<evidence type="ECO:0000313" key="3">
    <source>
        <dbReference type="EMBL" id="CAF0775266.1"/>
    </source>
</evidence>
<feature type="compositionally biased region" description="Basic and acidic residues" evidence="1">
    <location>
        <begin position="225"/>
        <end position="238"/>
    </location>
</feature>
<feature type="domain" description="G-patch" evidence="2">
    <location>
        <begin position="381"/>
        <end position="430"/>
    </location>
</feature>
<gene>
    <name evidence="4" type="ORF">GPM918_LOCUS12603</name>
    <name evidence="3" type="ORF">OVA965_LOCUS3305</name>
    <name evidence="6" type="ORF">SRO942_LOCUS12603</name>
    <name evidence="5" type="ORF">TMI583_LOCUS3304</name>
</gene>
<dbReference type="AlphaFoldDB" id="A0A814EX95"/>
<evidence type="ECO:0000256" key="1">
    <source>
        <dbReference type="SAM" id="MobiDB-lite"/>
    </source>
</evidence>
<dbReference type="PANTHER" id="PTHR14390:SF2">
    <property type="entry name" value="G PATCH DOMAIN-CONTAINING PROTEIN 3"/>
    <property type="match status" value="1"/>
</dbReference>
<dbReference type="GO" id="GO:0045893">
    <property type="term" value="P:positive regulation of DNA-templated transcription"/>
    <property type="evidence" value="ECO:0007669"/>
    <property type="project" value="TreeGrafter"/>
</dbReference>
<dbReference type="SMART" id="SM00443">
    <property type="entry name" value="G_patch"/>
    <property type="match status" value="1"/>
</dbReference>
<dbReference type="PANTHER" id="PTHR14390">
    <property type="entry name" value="G PATCH DOMAIN CONTAINING PROTEIN 3"/>
    <property type="match status" value="1"/>
</dbReference>